<dbReference type="PRINTS" id="PR00080">
    <property type="entry name" value="SDRFAMILY"/>
</dbReference>
<dbReference type="Pfam" id="PF00106">
    <property type="entry name" value="adh_short"/>
    <property type="match status" value="1"/>
</dbReference>
<keyword evidence="2 5" id="KW-0521">NADP</keyword>
<evidence type="ECO:0000313" key="6">
    <source>
        <dbReference type="EMBL" id="CAI9101769.1"/>
    </source>
</evidence>
<dbReference type="Proteomes" id="UP001161247">
    <property type="component" value="Chromosome 4"/>
</dbReference>
<evidence type="ECO:0000256" key="5">
    <source>
        <dbReference type="RuleBase" id="RU369024"/>
    </source>
</evidence>
<dbReference type="InterPro" id="IPR002347">
    <property type="entry name" value="SDR_fam"/>
</dbReference>
<organism evidence="6 7">
    <name type="scientific">Oldenlandia corymbosa var. corymbosa</name>
    <dbReference type="NCBI Taxonomy" id="529605"/>
    <lineage>
        <taxon>Eukaryota</taxon>
        <taxon>Viridiplantae</taxon>
        <taxon>Streptophyta</taxon>
        <taxon>Embryophyta</taxon>
        <taxon>Tracheophyta</taxon>
        <taxon>Spermatophyta</taxon>
        <taxon>Magnoliopsida</taxon>
        <taxon>eudicotyledons</taxon>
        <taxon>Gunneridae</taxon>
        <taxon>Pentapetalae</taxon>
        <taxon>asterids</taxon>
        <taxon>lamiids</taxon>
        <taxon>Gentianales</taxon>
        <taxon>Rubiaceae</taxon>
        <taxon>Rubioideae</taxon>
        <taxon>Spermacoceae</taxon>
        <taxon>Hedyotis-Oldenlandia complex</taxon>
        <taxon>Oldenlandia</taxon>
    </lineage>
</organism>
<name>A0AAV1D442_OLDCO</name>
<sequence>MAERRIAVVTGGNKGIGFEICKQLASQGVTVVLTARDEKRGNEAVEKLVEDSGISDKNVIFHQLDVMDPKSMATLFDFINSKFGKLDILINNAGIGGVTVEGDVSIYHDQIMADFFRATGQEVPEIRSTGKLIQTCDLAEECLKTNYYGVKQMTEAFIPLMQSSSLPRIVNISSFLGKLELLSNEWAKKVLSNGENLTAERVDEVVAQFLKDFKEGTAEVKGWPTAIAAYKVSKSALNGYTRILSKTYPGFCINCVCPGYCSTDINCHTGFLTSAEGAEAPVMLALLPNGGPSGSYFLGKEVTTF</sequence>
<keyword evidence="3 5" id="KW-0560">Oxidoreductase</keyword>
<dbReference type="SUPFAM" id="SSF51735">
    <property type="entry name" value="NAD(P)-binding Rossmann-fold domains"/>
    <property type="match status" value="1"/>
</dbReference>
<evidence type="ECO:0000313" key="7">
    <source>
        <dbReference type="Proteomes" id="UP001161247"/>
    </source>
</evidence>
<gene>
    <name evidence="6" type="ORF">OLC1_LOCUS11281</name>
</gene>
<dbReference type="InterPro" id="IPR045313">
    <property type="entry name" value="CBR1-like"/>
</dbReference>
<evidence type="ECO:0000256" key="2">
    <source>
        <dbReference type="ARBA" id="ARBA00022857"/>
    </source>
</evidence>
<evidence type="ECO:0000256" key="1">
    <source>
        <dbReference type="ARBA" id="ARBA00006484"/>
    </source>
</evidence>
<dbReference type="GO" id="GO:0016616">
    <property type="term" value="F:oxidoreductase activity, acting on the CH-OH group of donors, NAD or NADP as acceptor"/>
    <property type="evidence" value="ECO:0007669"/>
    <property type="project" value="InterPro"/>
</dbReference>
<proteinExistence type="inferred from homology"/>
<protein>
    <recommendedName>
        <fullName evidence="5">Short-chain dehydrogenase/reductase</fullName>
        <ecNumber evidence="5">1.1.1.-</ecNumber>
    </recommendedName>
</protein>
<evidence type="ECO:0000256" key="3">
    <source>
        <dbReference type="ARBA" id="ARBA00023002"/>
    </source>
</evidence>
<comment type="similarity">
    <text evidence="1 4">Belongs to the short-chain dehydrogenases/reductases (SDR) family.</text>
</comment>
<dbReference type="PRINTS" id="PR00081">
    <property type="entry name" value="GDHRDH"/>
</dbReference>
<dbReference type="InterPro" id="IPR036291">
    <property type="entry name" value="NAD(P)-bd_dom_sf"/>
</dbReference>
<evidence type="ECO:0000256" key="4">
    <source>
        <dbReference type="RuleBase" id="RU000363"/>
    </source>
</evidence>
<keyword evidence="7" id="KW-1185">Reference proteome</keyword>
<dbReference type="FunFam" id="3.40.50.720:FF:000312">
    <property type="entry name" value="(+)-neomenthol dehydrogenase"/>
    <property type="match status" value="1"/>
</dbReference>
<dbReference type="PANTHER" id="PTHR43490">
    <property type="entry name" value="(+)-NEOMENTHOL DEHYDROGENASE"/>
    <property type="match status" value="1"/>
</dbReference>
<dbReference type="AlphaFoldDB" id="A0AAV1D442"/>
<dbReference type="Gene3D" id="3.40.50.720">
    <property type="entry name" value="NAD(P)-binding Rossmann-like Domain"/>
    <property type="match status" value="1"/>
</dbReference>
<accession>A0AAV1D442</accession>
<reference evidence="6" key="1">
    <citation type="submission" date="2023-03" db="EMBL/GenBank/DDBJ databases">
        <authorList>
            <person name="Julca I."/>
        </authorList>
    </citation>
    <scope>NUCLEOTIDE SEQUENCE</scope>
</reference>
<dbReference type="EMBL" id="OX459121">
    <property type="protein sequence ID" value="CAI9101769.1"/>
    <property type="molecule type" value="Genomic_DNA"/>
</dbReference>
<dbReference type="EC" id="1.1.1.-" evidence="5"/>
<dbReference type="CDD" id="cd05324">
    <property type="entry name" value="carb_red_PTCR-like_SDR_c"/>
    <property type="match status" value="1"/>
</dbReference>
<dbReference type="GO" id="GO:0016020">
    <property type="term" value="C:membrane"/>
    <property type="evidence" value="ECO:0007669"/>
    <property type="project" value="TreeGrafter"/>
</dbReference>
<dbReference type="PANTHER" id="PTHR43490:SF98">
    <property type="entry name" value="OS02G0640600 PROTEIN"/>
    <property type="match status" value="1"/>
</dbReference>